<feature type="transmembrane region" description="Helical" evidence="1">
    <location>
        <begin position="25"/>
        <end position="47"/>
    </location>
</feature>
<keyword evidence="1" id="KW-1133">Transmembrane helix</keyword>
<accession>A0A3M6UPG5</accession>
<evidence type="ECO:0000313" key="2">
    <source>
        <dbReference type="EMBL" id="RMX55515.1"/>
    </source>
</evidence>
<proteinExistence type="predicted"/>
<keyword evidence="3" id="KW-1185">Reference proteome</keyword>
<name>A0A3M6UPG5_POCDA</name>
<protein>
    <submittedName>
        <fullName evidence="2">Uncharacterized protein</fullName>
    </submittedName>
</protein>
<organism evidence="2 3">
    <name type="scientific">Pocillopora damicornis</name>
    <name type="common">Cauliflower coral</name>
    <name type="synonym">Millepora damicornis</name>
    <dbReference type="NCBI Taxonomy" id="46731"/>
    <lineage>
        <taxon>Eukaryota</taxon>
        <taxon>Metazoa</taxon>
        <taxon>Cnidaria</taxon>
        <taxon>Anthozoa</taxon>
        <taxon>Hexacorallia</taxon>
        <taxon>Scleractinia</taxon>
        <taxon>Astrocoeniina</taxon>
        <taxon>Pocilloporidae</taxon>
        <taxon>Pocillopora</taxon>
    </lineage>
</organism>
<dbReference type="AlphaFoldDB" id="A0A3M6UPG5"/>
<dbReference type="Proteomes" id="UP000275408">
    <property type="component" value="Unassembled WGS sequence"/>
</dbReference>
<keyword evidence="1" id="KW-0812">Transmembrane</keyword>
<sequence length="66" mass="7148">MEIDKEYGGIRSFEVHGYFVSRLKAFVATFLFVSFLIAVVVLAALLAHEKSKGDITGVSGNQAGNQ</sequence>
<dbReference type="EMBL" id="RCHS01001040">
    <property type="protein sequence ID" value="RMX55515.1"/>
    <property type="molecule type" value="Genomic_DNA"/>
</dbReference>
<evidence type="ECO:0000256" key="1">
    <source>
        <dbReference type="SAM" id="Phobius"/>
    </source>
</evidence>
<feature type="non-terminal residue" evidence="2">
    <location>
        <position position="66"/>
    </location>
</feature>
<evidence type="ECO:0000313" key="3">
    <source>
        <dbReference type="Proteomes" id="UP000275408"/>
    </source>
</evidence>
<reference evidence="2 3" key="1">
    <citation type="journal article" date="2018" name="Sci. Rep.">
        <title>Comparative analysis of the Pocillopora damicornis genome highlights role of immune system in coral evolution.</title>
        <authorList>
            <person name="Cunning R."/>
            <person name="Bay R.A."/>
            <person name="Gillette P."/>
            <person name="Baker A.C."/>
            <person name="Traylor-Knowles N."/>
        </authorList>
    </citation>
    <scope>NUCLEOTIDE SEQUENCE [LARGE SCALE GENOMIC DNA]</scope>
    <source>
        <strain evidence="2">RSMAS</strain>
        <tissue evidence="2">Whole animal</tissue>
    </source>
</reference>
<comment type="caution">
    <text evidence="2">The sequence shown here is derived from an EMBL/GenBank/DDBJ whole genome shotgun (WGS) entry which is preliminary data.</text>
</comment>
<gene>
    <name evidence="2" type="ORF">pdam_00025906</name>
</gene>
<keyword evidence="1" id="KW-0472">Membrane</keyword>